<dbReference type="EMBL" id="PGCI01000722">
    <property type="protein sequence ID" value="PLW18993.1"/>
    <property type="molecule type" value="Genomic_DNA"/>
</dbReference>
<sequence>MKGVECKPTEAASFSAKRDSIAKIRKPPDVGDELRYGGLDGNQDPPGRRIGTSAAGYSSTASQVGNLQKVWIMFHQERFRWKWPRTTGPVTSAKLNDDRS</sequence>
<protein>
    <submittedName>
        <fullName evidence="2">Uncharacterized protein</fullName>
    </submittedName>
</protein>
<reference evidence="2 3" key="1">
    <citation type="submission" date="2017-11" db="EMBL/GenBank/DDBJ databases">
        <title>De novo assembly and phasing of dikaryotic genomes from two isolates of Puccinia coronata f. sp. avenae, the causal agent of oat crown rust.</title>
        <authorList>
            <person name="Miller M.E."/>
            <person name="Zhang Y."/>
            <person name="Omidvar V."/>
            <person name="Sperschneider J."/>
            <person name="Schwessinger B."/>
            <person name="Raley C."/>
            <person name="Palmer J.M."/>
            <person name="Garnica D."/>
            <person name="Upadhyaya N."/>
            <person name="Rathjen J."/>
            <person name="Taylor J.M."/>
            <person name="Park R.F."/>
            <person name="Dodds P.N."/>
            <person name="Hirsch C.D."/>
            <person name="Kianian S.F."/>
            <person name="Figueroa M."/>
        </authorList>
    </citation>
    <scope>NUCLEOTIDE SEQUENCE [LARGE SCALE GENOMIC DNA]</scope>
    <source>
        <strain evidence="2">12SD80</strain>
    </source>
</reference>
<feature type="region of interest" description="Disordered" evidence="1">
    <location>
        <begin position="1"/>
        <end position="53"/>
    </location>
</feature>
<gene>
    <name evidence="2" type="ORF">PCASD_20120</name>
</gene>
<evidence type="ECO:0000313" key="2">
    <source>
        <dbReference type="EMBL" id="PLW18993.1"/>
    </source>
</evidence>
<organism evidence="2 3">
    <name type="scientific">Puccinia coronata f. sp. avenae</name>
    <dbReference type="NCBI Taxonomy" id="200324"/>
    <lineage>
        <taxon>Eukaryota</taxon>
        <taxon>Fungi</taxon>
        <taxon>Dikarya</taxon>
        <taxon>Basidiomycota</taxon>
        <taxon>Pucciniomycotina</taxon>
        <taxon>Pucciniomycetes</taxon>
        <taxon>Pucciniales</taxon>
        <taxon>Pucciniaceae</taxon>
        <taxon>Puccinia</taxon>
    </lineage>
</organism>
<name>A0A2N5T0H7_9BASI</name>
<dbReference type="AlphaFoldDB" id="A0A2N5T0H7"/>
<proteinExistence type="predicted"/>
<accession>A0A2N5T0H7</accession>
<feature type="compositionally biased region" description="Basic and acidic residues" evidence="1">
    <location>
        <begin position="16"/>
        <end position="35"/>
    </location>
</feature>
<evidence type="ECO:0000313" key="3">
    <source>
        <dbReference type="Proteomes" id="UP000235392"/>
    </source>
</evidence>
<comment type="caution">
    <text evidence="2">The sequence shown here is derived from an EMBL/GenBank/DDBJ whole genome shotgun (WGS) entry which is preliminary data.</text>
</comment>
<evidence type="ECO:0000256" key="1">
    <source>
        <dbReference type="SAM" id="MobiDB-lite"/>
    </source>
</evidence>
<dbReference type="Proteomes" id="UP000235392">
    <property type="component" value="Unassembled WGS sequence"/>
</dbReference>